<dbReference type="PANTHER" id="PTHR34404">
    <property type="entry name" value="REGULATORY PROTEIN, FMDB FAMILY"/>
    <property type="match status" value="1"/>
</dbReference>
<dbReference type="AlphaFoldDB" id="A0A1F4U576"/>
<gene>
    <name evidence="3" type="ORF">A2438_02285</name>
</gene>
<protein>
    <recommendedName>
        <fullName evidence="2">Putative regulatory protein FmdB zinc ribbon domain-containing protein</fullName>
    </recommendedName>
</protein>
<evidence type="ECO:0000313" key="3">
    <source>
        <dbReference type="EMBL" id="OGC40104.1"/>
    </source>
</evidence>
<feature type="domain" description="Putative regulatory protein FmdB zinc ribbon" evidence="2">
    <location>
        <begin position="1"/>
        <end position="41"/>
    </location>
</feature>
<organism evidence="3 4">
    <name type="scientific">candidate division WOR-1 bacterium RIFOXYC2_FULL_46_14</name>
    <dbReference type="NCBI Taxonomy" id="1802587"/>
    <lineage>
        <taxon>Bacteria</taxon>
        <taxon>Bacillati</taxon>
        <taxon>Saganbacteria</taxon>
    </lineage>
</organism>
<proteinExistence type="predicted"/>
<feature type="region of interest" description="Disordered" evidence="1">
    <location>
        <begin position="59"/>
        <end position="90"/>
    </location>
</feature>
<comment type="caution">
    <text evidence="3">The sequence shown here is derived from an EMBL/GenBank/DDBJ whole genome shotgun (WGS) entry which is preliminary data.</text>
</comment>
<evidence type="ECO:0000256" key="1">
    <source>
        <dbReference type="SAM" id="MobiDB-lite"/>
    </source>
</evidence>
<reference evidence="3 4" key="1">
    <citation type="journal article" date="2016" name="Nat. Commun.">
        <title>Thousands of microbial genomes shed light on interconnected biogeochemical processes in an aquifer system.</title>
        <authorList>
            <person name="Anantharaman K."/>
            <person name="Brown C.T."/>
            <person name="Hug L.A."/>
            <person name="Sharon I."/>
            <person name="Castelle C.J."/>
            <person name="Probst A.J."/>
            <person name="Thomas B.C."/>
            <person name="Singh A."/>
            <person name="Wilkins M.J."/>
            <person name="Karaoz U."/>
            <person name="Brodie E.L."/>
            <person name="Williams K.H."/>
            <person name="Hubbard S.S."/>
            <person name="Banfield J.F."/>
        </authorList>
    </citation>
    <scope>NUCLEOTIDE SEQUENCE [LARGE SCALE GENOMIC DNA]</scope>
</reference>
<dbReference type="NCBIfam" id="TIGR02605">
    <property type="entry name" value="CxxC_CxxC_SSSS"/>
    <property type="match status" value="1"/>
</dbReference>
<evidence type="ECO:0000313" key="4">
    <source>
        <dbReference type="Proteomes" id="UP000179242"/>
    </source>
</evidence>
<dbReference type="SMART" id="SM00834">
    <property type="entry name" value="CxxC_CXXC_SSSS"/>
    <property type="match status" value="1"/>
</dbReference>
<dbReference type="Proteomes" id="UP000179242">
    <property type="component" value="Unassembled WGS sequence"/>
</dbReference>
<accession>A0A1F4U576</accession>
<dbReference type="PANTHER" id="PTHR34404:SF2">
    <property type="entry name" value="CONSERVED SERINE RICH PROTEIN"/>
    <property type="match status" value="1"/>
</dbReference>
<evidence type="ECO:0000259" key="2">
    <source>
        <dbReference type="SMART" id="SM00834"/>
    </source>
</evidence>
<dbReference type="InterPro" id="IPR013429">
    <property type="entry name" value="Regulatory_FmdB_Zinc_ribbon"/>
</dbReference>
<name>A0A1F4U576_UNCSA</name>
<dbReference type="EMBL" id="MEUJ01000004">
    <property type="protein sequence ID" value="OGC40104.1"/>
    <property type="molecule type" value="Genomic_DNA"/>
</dbReference>
<sequence>MPIYDYKCKECGYVFETAQKMTEKPLEFCPKCSGPVKRLISASGIIFKGSGFHITDYKKEAKTEKKTPKPVEKPKEPKNSSEAASPKKSE</sequence>
<dbReference type="Pfam" id="PF09723">
    <property type="entry name" value="Zn_ribbon_8"/>
    <property type="match status" value="1"/>
</dbReference>